<keyword evidence="1" id="KW-1133">Transmembrane helix</keyword>
<name>A0A927RNW2_9ACTN</name>
<dbReference type="RefSeq" id="WP_192754721.1">
    <property type="nucleotide sequence ID" value="NZ_BAABJL010000210.1"/>
</dbReference>
<keyword evidence="1" id="KW-0472">Membrane</keyword>
<keyword evidence="3" id="KW-1185">Reference proteome</keyword>
<dbReference type="Proteomes" id="UP000638648">
    <property type="component" value="Unassembled WGS sequence"/>
</dbReference>
<evidence type="ECO:0000313" key="3">
    <source>
        <dbReference type="Proteomes" id="UP000638648"/>
    </source>
</evidence>
<sequence length="119" mass="12441">MIDVLSTGLIVVGLLFAALSLGSALLKRAPDNLQVGAAAVVEVLLLVQVVGAVVQLIRGERAAEFATFLTYLIVSILVLPIAVLWAASERNRWSSAVLGVAGLVVVVLVVRLQQVWAGA</sequence>
<feature type="transmembrane region" description="Helical" evidence="1">
    <location>
        <begin position="93"/>
        <end position="112"/>
    </location>
</feature>
<keyword evidence="1" id="KW-0812">Transmembrane</keyword>
<dbReference type="EMBL" id="JADBEM010000001">
    <property type="protein sequence ID" value="MBE1611521.1"/>
    <property type="molecule type" value="Genomic_DNA"/>
</dbReference>
<organism evidence="2 3">
    <name type="scientific">Actinopolymorpha pittospori</name>
    <dbReference type="NCBI Taxonomy" id="648752"/>
    <lineage>
        <taxon>Bacteria</taxon>
        <taxon>Bacillati</taxon>
        <taxon>Actinomycetota</taxon>
        <taxon>Actinomycetes</taxon>
        <taxon>Propionibacteriales</taxon>
        <taxon>Actinopolymorphaceae</taxon>
        <taxon>Actinopolymorpha</taxon>
    </lineage>
</organism>
<evidence type="ECO:0000313" key="2">
    <source>
        <dbReference type="EMBL" id="MBE1611521.1"/>
    </source>
</evidence>
<feature type="transmembrane region" description="Helical" evidence="1">
    <location>
        <begin position="68"/>
        <end position="87"/>
    </location>
</feature>
<protein>
    <submittedName>
        <fullName evidence="2">Glucan phosphoethanolaminetransferase (Alkaline phosphatase superfamily)</fullName>
    </submittedName>
</protein>
<evidence type="ECO:0000256" key="1">
    <source>
        <dbReference type="SAM" id="Phobius"/>
    </source>
</evidence>
<feature type="transmembrane region" description="Helical" evidence="1">
    <location>
        <begin position="34"/>
        <end position="56"/>
    </location>
</feature>
<reference evidence="2" key="1">
    <citation type="submission" date="2020-10" db="EMBL/GenBank/DDBJ databases">
        <title>Sequencing the genomes of 1000 actinobacteria strains.</title>
        <authorList>
            <person name="Klenk H.-P."/>
        </authorList>
    </citation>
    <scope>NUCLEOTIDE SEQUENCE</scope>
    <source>
        <strain evidence="2">DSM 45354</strain>
    </source>
</reference>
<comment type="caution">
    <text evidence="2">The sequence shown here is derived from an EMBL/GenBank/DDBJ whole genome shotgun (WGS) entry which is preliminary data.</text>
</comment>
<dbReference type="AlphaFoldDB" id="A0A927RNW2"/>
<accession>A0A927RNW2</accession>
<proteinExistence type="predicted"/>
<gene>
    <name evidence="2" type="ORF">HEB94_008369</name>
</gene>